<sequence>MGIRSWLLKPYLEALETQTKELSNLKAEVEDLKERLRSLEDLRRKVEVMEERLRAFDNLIEQEKDNRIWLRSLMKELEEVKLELEAIKLGSAPEQSLEMKFSEEDEKQLVLALIRKGAHSPSELKRLVPFGVGKLYRILKELEKEGLIRNVGKKRNRKYIPAET</sequence>
<feature type="coiled-coil region" evidence="1">
    <location>
        <begin position="12"/>
        <end position="90"/>
    </location>
</feature>
<organism evidence="2">
    <name type="scientific">Thermococcus sp. EXT9</name>
    <dbReference type="NCBI Taxonomy" id="1197732"/>
    <lineage>
        <taxon>Archaea</taxon>
        <taxon>Methanobacteriati</taxon>
        <taxon>Methanobacteriota</taxon>
        <taxon>Thermococci</taxon>
        <taxon>Thermococcales</taxon>
        <taxon>Thermococcaceae</taxon>
        <taxon>Thermococcus</taxon>
    </lineage>
</organism>
<reference evidence="2" key="1">
    <citation type="journal article" date="2013" name="PLoS ONE">
        <title>Insights into dynamics of mobile genetic elements in hyperthermophilic environments from five new thermococcus plasmids.</title>
        <authorList>
            <person name="Krupovic M."/>
            <person name="Gonnet M."/>
            <person name="Hania W.B."/>
            <person name="Forterre P."/>
            <person name="Erauso G."/>
        </authorList>
    </citation>
    <scope>NUCLEOTIDE SEQUENCE</scope>
    <source>
        <plasmid evidence="2">pEXT9a</plasmid>
    </source>
</reference>
<dbReference type="AlphaFoldDB" id="L0B8J5"/>
<geneLocation type="plasmid" evidence="2">
    <name>pEXT9a</name>
</geneLocation>
<dbReference type="SUPFAM" id="SSF46785">
    <property type="entry name" value="Winged helix' DNA-binding domain"/>
    <property type="match status" value="1"/>
</dbReference>
<accession>L0B8J5</accession>
<dbReference type="Gene3D" id="1.10.10.10">
    <property type="entry name" value="Winged helix-like DNA-binding domain superfamily/Winged helix DNA-binding domain"/>
    <property type="match status" value="1"/>
</dbReference>
<protein>
    <recommendedName>
        <fullName evidence="3">Transcription regulator TrmB N-terminal domain-containing protein</fullName>
    </recommendedName>
</protein>
<evidence type="ECO:0008006" key="3">
    <source>
        <dbReference type="Google" id="ProtNLM"/>
    </source>
</evidence>
<name>L0B8J5_9EURY</name>
<dbReference type="InterPro" id="IPR036390">
    <property type="entry name" value="WH_DNA-bd_sf"/>
</dbReference>
<keyword evidence="2" id="KW-0614">Plasmid</keyword>
<evidence type="ECO:0000256" key="1">
    <source>
        <dbReference type="SAM" id="Coils"/>
    </source>
</evidence>
<evidence type="ECO:0000313" key="2">
    <source>
        <dbReference type="EMBL" id="AFZ84275.1"/>
    </source>
</evidence>
<proteinExistence type="predicted"/>
<keyword evidence="1" id="KW-0175">Coiled coil</keyword>
<dbReference type="InterPro" id="IPR036388">
    <property type="entry name" value="WH-like_DNA-bd_sf"/>
</dbReference>
<dbReference type="EMBL" id="JQ661331">
    <property type="protein sequence ID" value="AFZ84275.1"/>
    <property type="molecule type" value="Genomic_DNA"/>
</dbReference>
<gene>
    <name evidence="2" type="ORF">e9a-3</name>
</gene>
<dbReference type="RefSeq" id="WP_015243590.1">
    <property type="nucleotide sequence ID" value="NC_019885.1"/>
</dbReference>